<accession>A0A437RIN4</accession>
<name>A0A437RIN4_9BURK</name>
<comment type="caution">
    <text evidence="1">The sequence shown here is derived from an EMBL/GenBank/DDBJ whole genome shotgun (WGS) entry which is preliminary data.</text>
</comment>
<dbReference type="EMBL" id="SACR01000003">
    <property type="protein sequence ID" value="RVU46565.1"/>
    <property type="molecule type" value="Genomic_DNA"/>
</dbReference>
<sequence length="311" mass="33647">MTSIPITPPTQFGRRRLMLAGAALPVLGVAGLSGCGTPLPLALPGAPAHDPAAERLLQQSADEHGWAAYRQLSDINVRYDGAWRPLIDRIQPVVVDKGYRGWSEERLMPQAGVVAQAYTGPAGRKHVWWQRGDGSAQRRGEVAVWYDGQPSTNADAQTASALVAEGYGLFLLGPLWLAGQGHVMQMGGNARVDGRACRVVQVWKRPGLGRVALDRVAVFIDADLGITRRVQFTLEGFANTQGAVAEVDTFEHQRRFGVLWPMRSYEEVVHPIRLPAHDWHITGLDVNRGYDAAALRGPVFSGAAAAPAAKV</sequence>
<keyword evidence="2" id="KW-1185">Reference proteome</keyword>
<dbReference type="RefSeq" id="WP_128228924.1">
    <property type="nucleotide sequence ID" value="NZ_SACR01000003.1"/>
</dbReference>
<proteinExistence type="predicted"/>
<dbReference type="Proteomes" id="UP000285575">
    <property type="component" value="Unassembled WGS sequence"/>
</dbReference>
<dbReference type="AlphaFoldDB" id="A0A437RIN4"/>
<dbReference type="OrthoDB" id="6330382at2"/>
<dbReference type="InterPro" id="IPR006311">
    <property type="entry name" value="TAT_signal"/>
</dbReference>
<protein>
    <submittedName>
        <fullName evidence="1">Uncharacterized protein</fullName>
    </submittedName>
</protein>
<organism evidence="1 2">
    <name type="scientific">Rubrivivax rivuli</name>
    <dbReference type="NCBI Taxonomy" id="1862385"/>
    <lineage>
        <taxon>Bacteria</taxon>
        <taxon>Pseudomonadati</taxon>
        <taxon>Pseudomonadota</taxon>
        <taxon>Betaproteobacteria</taxon>
        <taxon>Burkholderiales</taxon>
        <taxon>Sphaerotilaceae</taxon>
        <taxon>Rubrivivax</taxon>
    </lineage>
</organism>
<gene>
    <name evidence="1" type="ORF">EOE66_12180</name>
</gene>
<evidence type="ECO:0000313" key="1">
    <source>
        <dbReference type="EMBL" id="RVU46565.1"/>
    </source>
</evidence>
<reference evidence="1 2" key="1">
    <citation type="submission" date="2019-01" db="EMBL/GenBank/DDBJ databases">
        <authorList>
            <person name="Chen W.-M."/>
        </authorList>
    </citation>
    <scope>NUCLEOTIDE SEQUENCE [LARGE SCALE GENOMIC DNA]</scope>
    <source>
        <strain evidence="1 2">KYPY4</strain>
    </source>
</reference>
<dbReference type="PROSITE" id="PS51318">
    <property type="entry name" value="TAT"/>
    <property type="match status" value="1"/>
</dbReference>
<evidence type="ECO:0000313" key="2">
    <source>
        <dbReference type="Proteomes" id="UP000285575"/>
    </source>
</evidence>